<keyword evidence="3" id="KW-1185">Reference proteome</keyword>
<sequence length="293" mass="32506">MHEKKGAPPPPKDYDANLDSLRIAASTGNGARRRLVQEVGFYDGKKGFPGHVWLANIHVGGTQGPPSLGVEVEVEVEVYDSRAEPGEEGKKVADGEAGELVAVGSFPPTSPCSCVERRIPPHPPGVEEKKGGACTSARGQGRGSTFHTKAYFGKIQETRGCRLALCVGQRRRRDRDVDENVVLFLLLMRPGVRAFDRNLVREVKERGSGGRECSKRHVPRWVFETPEIPQPNDERDERTRRRPSTSRKSSFPVKQIVSGQRVEPSGTLLNPQSLDFCYQFAEVERLVEPKEKL</sequence>
<organism evidence="2 3">
    <name type="scientific">Zalerion maritima</name>
    <dbReference type="NCBI Taxonomy" id="339359"/>
    <lineage>
        <taxon>Eukaryota</taxon>
        <taxon>Fungi</taxon>
        <taxon>Dikarya</taxon>
        <taxon>Ascomycota</taxon>
        <taxon>Pezizomycotina</taxon>
        <taxon>Sordariomycetes</taxon>
        <taxon>Lulworthiomycetidae</taxon>
        <taxon>Lulworthiales</taxon>
        <taxon>Lulworthiaceae</taxon>
        <taxon>Zalerion</taxon>
    </lineage>
</organism>
<gene>
    <name evidence="2" type="ORF">MKZ38_009013</name>
</gene>
<feature type="region of interest" description="Disordered" evidence="1">
    <location>
        <begin position="1"/>
        <end position="20"/>
    </location>
</feature>
<evidence type="ECO:0000256" key="1">
    <source>
        <dbReference type="SAM" id="MobiDB-lite"/>
    </source>
</evidence>
<evidence type="ECO:0000313" key="2">
    <source>
        <dbReference type="EMBL" id="KAJ2893113.1"/>
    </source>
</evidence>
<evidence type="ECO:0000313" key="3">
    <source>
        <dbReference type="Proteomes" id="UP001201980"/>
    </source>
</evidence>
<name>A0AAD5RKE3_9PEZI</name>
<dbReference type="Proteomes" id="UP001201980">
    <property type="component" value="Unassembled WGS sequence"/>
</dbReference>
<dbReference type="EMBL" id="JAKWBI020000659">
    <property type="protein sequence ID" value="KAJ2893113.1"/>
    <property type="molecule type" value="Genomic_DNA"/>
</dbReference>
<dbReference type="GO" id="GO:0030729">
    <property type="term" value="F:acetoacetate-CoA ligase activity"/>
    <property type="evidence" value="ECO:0007669"/>
    <property type="project" value="TreeGrafter"/>
</dbReference>
<reference evidence="2" key="1">
    <citation type="submission" date="2022-07" db="EMBL/GenBank/DDBJ databases">
        <title>Draft genome sequence of Zalerion maritima ATCC 34329, a (micro)plastics degrading marine fungus.</title>
        <authorList>
            <person name="Paco A."/>
            <person name="Goncalves M.F.M."/>
            <person name="Rocha-Santos T.A.P."/>
            <person name="Alves A."/>
        </authorList>
    </citation>
    <scope>NUCLEOTIDE SEQUENCE</scope>
    <source>
        <strain evidence="2">ATCC 34329</strain>
    </source>
</reference>
<dbReference type="PANTHER" id="PTHR42921:SF4">
    <property type="entry name" value="ACETOACETYL-COA SYNTHASE (AFU_ORTHOLOGUE AFUA_8G04770)"/>
    <property type="match status" value="1"/>
</dbReference>
<feature type="region of interest" description="Disordered" evidence="1">
    <location>
        <begin position="225"/>
        <end position="264"/>
    </location>
</feature>
<protein>
    <submittedName>
        <fullName evidence="2">Uncharacterized protein</fullName>
    </submittedName>
</protein>
<dbReference type="PANTHER" id="PTHR42921">
    <property type="entry name" value="ACETOACETYL-COA SYNTHETASE"/>
    <property type="match status" value="1"/>
</dbReference>
<comment type="caution">
    <text evidence="2">The sequence shown here is derived from an EMBL/GenBank/DDBJ whole genome shotgun (WGS) entry which is preliminary data.</text>
</comment>
<accession>A0AAD5RKE3</accession>
<dbReference type="AlphaFoldDB" id="A0AAD5RKE3"/>
<proteinExistence type="predicted"/>